<dbReference type="InterPro" id="IPR019775">
    <property type="entry name" value="WD40_repeat_CS"/>
</dbReference>
<dbReference type="InterPro" id="IPR015943">
    <property type="entry name" value="WD40/YVTN_repeat-like_dom_sf"/>
</dbReference>
<dbReference type="PANTHER" id="PTHR16017">
    <property type="entry name" value="GASTRULATION DEFECTIVE PROTEIN 1-RELATED"/>
    <property type="match status" value="1"/>
</dbReference>
<keyword evidence="1 3" id="KW-0853">WD repeat</keyword>
<feature type="repeat" description="WD" evidence="3">
    <location>
        <begin position="380"/>
        <end position="422"/>
    </location>
</feature>
<dbReference type="InterPro" id="IPR008984">
    <property type="entry name" value="SMAD_FHA_dom_sf"/>
</dbReference>
<dbReference type="InterPro" id="IPR051858">
    <property type="entry name" value="WD_repeat_GAD-1"/>
</dbReference>
<comment type="caution">
    <text evidence="6">The sequence shown here is derived from an EMBL/GenBank/DDBJ whole genome shotgun (WGS) entry which is preliminary data.</text>
</comment>
<dbReference type="PROSITE" id="PS50006">
    <property type="entry name" value="FHA_DOMAIN"/>
    <property type="match status" value="1"/>
</dbReference>
<feature type="domain" description="FHA" evidence="5">
    <location>
        <begin position="59"/>
        <end position="117"/>
    </location>
</feature>
<dbReference type="SMART" id="SM00240">
    <property type="entry name" value="FHA"/>
    <property type="match status" value="1"/>
</dbReference>
<feature type="region of interest" description="Disordered" evidence="4">
    <location>
        <begin position="150"/>
        <end position="199"/>
    </location>
</feature>
<evidence type="ECO:0000313" key="6">
    <source>
        <dbReference type="EMBL" id="CAJ1935035.1"/>
    </source>
</evidence>
<evidence type="ECO:0000256" key="3">
    <source>
        <dbReference type="PROSITE-ProRule" id="PRU00221"/>
    </source>
</evidence>
<dbReference type="SUPFAM" id="SSF50978">
    <property type="entry name" value="WD40 repeat-like"/>
    <property type="match status" value="1"/>
</dbReference>
<dbReference type="PROSITE" id="PS00678">
    <property type="entry name" value="WD_REPEATS_1"/>
    <property type="match status" value="1"/>
</dbReference>
<evidence type="ECO:0000313" key="7">
    <source>
        <dbReference type="Proteomes" id="UP001295423"/>
    </source>
</evidence>
<dbReference type="EMBL" id="CAKOGP040000446">
    <property type="protein sequence ID" value="CAJ1935035.1"/>
    <property type="molecule type" value="Genomic_DNA"/>
</dbReference>
<dbReference type="Pfam" id="PF00400">
    <property type="entry name" value="WD40"/>
    <property type="match status" value="1"/>
</dbReference>
<dbReference type="PROSITE" id="PS50082">
    <property type="entry name" value="WD_REPEATS_2"/>
    <property type="match status" value="1"/>
</dbReference>
<feature type="region of interest" description="Disordered" evidence="4">
    <location>
        <begin position="230"/>
        <end position="251"/>
    </location>
</feature>
<feature type="compositionally biased region" description="Basic and acidic residues" evidence="4">
    <location>
        <begin position="230"/>
        <end position="241"/>
    </location>
</feature>
<dbReference type="PANTHER" id="PTHR16017:SF0">
    <property type="entry name" value="WD REPEAT-CONTAINING PROTEIN 70"/>
    <property type="match status" value="1"/>
</dbReference>
<dbReference type="SUPFAM" id="SSF49879">
    <property type="entry name" value="SMAD/FHA domain"/>
    <property type="match status" value="1"/>
</dbReference>
<dbReference type="Gene3D" id="2.130.10.10">
    <property type="entry name" value="YVTN repeat-like/Quinoprotein amine dehydrogenase"/>
    <property type="match status" value="2"/>
</dbReference>
<reference evidence="6" key="1">
    <citation type="submission" date="2023-08" db="EMBL/GenBank/DDBJ databases">
        <authorList>
            <person name="Audoor S."/>
            <person name="Bilcke G."/>
        </authorList>
    </citation>
    <scope>NUCLEOTIDE SEQUENCE</scope>
</reference>
<dbReference type="PROSITE" id="PS50294">
    <property type="entry name" value="WD_REPEATS_REGION"/>
    <property type="match status" value="1"/>
</dbReference>
<dbReference type="InterPro" id="IPR000253">
    <property type="entry name" value="FHA_dom"/>
</dbReference>
<dbReference type="Gene3D" id="2.60.200.20">
    <property type="match status" value="1"/>
</dbReference>
<evidence type="ECO:0000256" key="1">
    <source>
        <dbReference type="ARBA" id="ARBA00022574"/>
    </source>
</evidence>
<keyword evidence="2" id="KW-0677">Repeat</keyword>
<evidence type="ECO:0000256" key="4">
    <source>
        <dbReference type="SAM" id="MobiDB-lite"/>
    </source>
</evidence>
<dbReference type="Pfam" id="PF00498">
    <property type="entry name" value="FHA"/>
    <property type="match status" value="1"/>
</dbReference>
<organism evidence="6 7">
    <name type="scientific">Cylindrotheca closterium</name>
    <dbReference type="NCBI Taxonomy" id="2856"/>
    <lineage>
        <taxon>Eukaryota</taxon>
        <taxon>Sar</taxon>
        <taxon>Stramenopiles</taxon>
        <taxon>Ochrophyta</taxon>
        <taxon>Bacillariophyta</taxon>
        <taxon>Bacillariophyceae</taxon>
        <taxon>Bacillariophycidae</taxon>
        <taxon>Bacillariales</taxon>
        <taxon>Bacillariaceae</taxon>
        <taxon>Cylindrotheca</taxon>
    </lineage>
</organism>
<gene>
    <name evidence="6" type="ORF">CYCCA115_LOCUS4372</name>
</gene>
<sequence length="815" mass="90442">MVSSNELGVPSTATISPSTGVARLRFQNNQSNDENEKKEQAQAIVMNASSRVHKDRNFLLIGRQAATCDVRITHKSLSRQHAVLYYEQQQNNGNDHPLLMVQDLKTKSGTWVDQVRLAPNTPTILKEGCVVQFGKAEPSFEVEYETVIPVKNGGGSNTATKQEEKEEIQDHNTEPSDGENGENDKSTVAATDIEEPMTSLTGRAARQAEIAAMMASLEEAPAYTKYQLTDKEQREESERLKQLKQQQEVPKQDDLHPMIEKYKLPFPETSSCSQTVSSESSVISSLAMDPSGSRFALAHMDSSMQLYDFAGWSSSSEATPFSNLLVSDDSHAITSVTYSPNGERFIVSTHSAQPKVFDKEGEEILQWVRGDVYVMDPAKTIGHTAAVVSVAWHAVDKSIVFSASQDGSLRVWNVDKGKLAFGMLKCQDVILLKNPRTGRRTLPTCMVMMGPSSIWLGTECGSIQRYQYPFVSKLRPQQSTMVPEAASDDDSSSAKTINKLANKEHAIRSIAVSGDGTKVAARTDKAVHVYTNSSLYRLTLSSSPLLTIPLEGDGVVDAESGASSPTMAFSPNNKTLCVGITRTVQSDEGNKKYYETRLQLYSIPKESITETKIKKKPIYSMPLVELQYPLVGLVWHPKLNQILVATTKEFQVCYSIDFSKKGMLLNLRQRTSSKRKRARGEDALQEIYTSRAPPPGTVIREEEIIAPNTLPLFGGQGNRKKKLKERQEEQYESDMARHKPQPPVKGVYNTNNTMFAQMVMDNQTAKKKQIAGMDPREALAQYSEGKSYIGKAYEGNKERILADKTVEEEEDAMNK</sequence>
<keyword evidence="7" id="KW-1185">Reference proteome</keyword>
<feature type="compositionally biased region" description="Basic and acidic residues" evidence="4">
    <location>
        <begin position="161"/>
        <end position="174"/>
    </location>
</feature>
<dbReference type="SMART" id="SM00320">
    <property type="entry name" value="WD40"/>
    <property type="match status" value="4"/>
</dbReference>
<protein>
    <recommendedName>
        <fullName evidence="5">FHA domain-containing protein</fullName>
    </recommendedName>
</protein>
<dbReference type="InterPro" id="IPR001680">
    <property type="entry name" value="WD40_rpt"/>
</dbReference>
<dbReference type="InterPro" id="IPR036322">
    <property type="entry name" value="WD40_repeat_dom_sf"/>
</dbReference>
<dbReference type="GO" id="GO:0035861">
    <property type="term" value="C:site of double-strand break"/>
    <property type="evidence" value="ECO:0007669"/>
    <property type="project" value="TreeGrafter"/>
</dbReference>
<evidence type="ECO:0000259" key="5">
    <source>
        <dbReference type="PROSITE" id="PS50006"/>
    </source>
</evidence>
<dbReference type="GO" id="GO:0005634">
    <property type="term" value="C:nucleus"/>
    <property type="evidence" value="ECO:0007669"/>
    <property type="project" value="TreeGrafter"/>
</dbReference>
<accession>A0AAD2CHY4</accession>
<dbReference type="AlphaFoldDB" id="A0AAD2CHY4"/>
<proteinExistence type="predicted"/>
<dbReference type="Proteomes" id="UP001295423">
    <property type="component" value="Unassembled WGS sequence"/>
</dbReference>
<evidence type="ECO:0000256" key="2">
    <source>
        <dbReference type="ARBA" id="ARBA00022737"/>
    </source>
</evidence>
<name>A0AAD2CHY4_9STRA</name>